<evidence type="ECO:0000256" key="9">
    <source>
        <dbReference type="HAMAP-Rule" id="MF_00123"/>
    </source>
</evidence>
<evidence type="ECO:0000259" key="12">
    <source>
        <dbReference type="SMART" id="SM01016"/>
    </source>
</evidence>
<dbReference type="Pfam" id="PF00750">
    <property type="entry name" value="tRNA-synt_1d"/>
    <property type="match status" value="1"/>
</dbReference>
<dbReference type="InterPro" id="IPR001412">
    <property type="entry name" value="aa-tRNA-synth_I_CS"/>
</dbReference>
<dbReference type="EMBL" id="PDUD01000009">
    <property type="protein sequence ID" value="PHN07626.1"/>
    <property type="molecule type" value="Genomic_DNA"/>
</dbReference>
<keyword evidence="7 9" id="KW-0030">Aminoacyl-tRNA synthetase</keyword>
<comment type="catalytic activity">
    <reaction evidence="8 9">
        <text>tRNA(Arg) + L-arginine + ATP = L-arginyl-tRNA(Arg) + AMP + diphosphate</text>
        <dbReference type="Rhea" id="RHEA:20301"/>
        <dbReference type="Rhea" id="RHEA-COMP:9658"/>
        <dbReference type="Rhea" id="RHEA-COMP:9673"/>
        <dbReference type="ChEBI" id="CHEBI:30616"/>
        <dbReference type="ChEBI" id="CHEBI:32682"/>
        <dbReference type="ChEBI" id="CHEBI:33019"/>
        <dbReference type="ChEBI" id="CHEBI:78442"/>
        <dbReference type="ChEBI" id="CHEBI:78513"/>
        <dbReference type="ChEBI" id="CHEBI:456215"/>
        <dbReference type="EC" id="6.1.1.19"/>
    </reaction>
</comment>
<feature type="short sequence motif" description="'HIGH' region" evidence="9">
    <location>
        <begin position="123"/>
        <end position="133"/>
    </location>
</feature>
<dbReference type="Pfam" id="PF03485">
    <property type="entry name" value="Arg_tRNA_synt_N"/>
    <property type="match status" value="1"/>
</dbReference>
<evidence type="ECO:0000256" key="6">
    <source>
        <dbReference type="ARBA" id="ARBA00022917"/>
    </source>
</evidence>
<reference evidence="13 14" key="1">
    <citation type="submission" date="2017-10" db="EMBL/GenBank/DDBJ databases">
        <title>The draft genome sequence of Lewinella nigricans NBRC 102662.</title>
        <authorList>
            <person name="Wang K."/>
        </authorList>
    </citation>
    <scope>NUCLEOTIDE SEQUENCE [LARGE SCALE GENOMIC DNA]</scope>
    <source>
        <strain evidence="13 14">NBRC 102662</strain>
    </source>
</reference>
<comment type="caution">
    <text evidence="13">The sequence shown here is derived from an EMBL/GenBank/DDBJ whole genome shotgun (WGS) entry which is preliminary data.</text>
</comment>
<evidence type="ECO:0000256" key="10">
    <source>
        <dbReference type="RuleBase" id="RU363038"/>
    </source>
</evidence>
<dbReference type="InterPro" id="IPR005148">
    <property type="entry name" value="Arg-tRNA-synth_N"/>
</dbReference>
<dbReference type="InterPro" id="IPR035684">
    <property type="entry name" value="ArgRS_core"/>
</dbReference>
<keyword evidence="5 9" id="KW-0067">ATP-binding</keyword>
<dbReference type="SUPFAM" id="SSF52374">
    <property type="entry name" value="Nucleotidylyl transferase"/>
    <property type="match status" value="1"/>
</dbReference>
<dbReference type="AlphaFoldDB" id="A0A2D0NGW6"/>
<keyword evidence="14" id="KW-1185">Reference proteome</keyword>
<dbReference type="GO" id="GO:0004814">
    <property type="term" value="F:arginine-tRNA ligase activity"/>
    <property type="evidence" value="ECO:0007669"/>
    <property type="project" value="UniProtKB-UniRule"/>
</dbReference>
<evidence type="ECO:0000256" key="8">
    <source>
        <dbReference type="ARBA" id="ARBA00049339"/>
    </source>
</evidence>
<dbReference type="NCBIfam" id="TIGR00456">
    <property type="entry name" value="argS"/>
    <property type="match status" value="1"/>
</dbReference>
<keyword evidence="3 9" id="KW-0436">Ligase</keyword>
<dbReference type="PRINTS" id="PR01038">
    <property type="entry name" value="TRNASYNTHARG"/>
</dbReference>
<dbReference type="InterPro" id="IPR014729">
    <property type="entry name" value="Rossmann-like_a/b/a_fold"/>
</dbReference>
<evidence type="ECO:0000256" key="5">
    <source>
        <dbReference type="ARBA" id="ARBA00022840"/>
    </source>
</evidence>
<evidence type="ECO:0000259" key="11">
    <source>
        <dbReference type="SMART" id="SM00836"/>
    </source>
</evidence>
<dbReference type="SMART" id="SM01016">
    <property type="entry name" value="Arg_tRNA_synt_N"/>
    <property type="match status" value="1"/>
</dbReference>
<dbReference type="Gene3D" id="3.30.1360.70">
    <property type="entry name" value="Arginyl tRNA synthetase N-terminal domain"/>
    <property type="match status" value="1"/>
</dbReference>
<dbReference type="InterPro" id="IPR008909">
    <property type="entry name" value="DALR_anticod-bd"/>
</dbReference>
<feature type="domain" description="DALR anticodon binding" evidence="11">
    <location>
        <begin position="498"/>
        <end position="614"/>
    </location>
</feature>
<dbReference type="InterPro" id="IPR001278">
    <property type="entry name" value="Arg-tRNA-ligase"/>
</dbReference>
<comment type="similarity">
    <text evidence="1 9 10">Belongs to the class-I aminoacyl-tRNA synthetase family.</text>
</comment>
<evidence type="ECO:0000256" key="1">
    <source>
        <dbReference type="ARBA" id="ARBA00005594"/>
    </source>
</evidence>
<dbReference type="HAMAP" id="MF_00123">
    <property type="entry name" value="Arg_tRNA_synth"/>
    <property type="match status" value="1"/>
</dbReference>
<evidence type="ECO:0000313" key="14">
    <source>
        <dbReference type="Proteomes" id="UP000223913"/>
    </source>
</evidence>
<dbReference type="PROSITE" id="PS00178">
    <property type="entry name" value="AA_TRNA_LIGASE_I"/>
    <property type="match status" value="1"/>
</dbReference>
<dbReference type="SMART" id="SM00836">
    <property type="entry name" value="DALR_1"/>
    <property type="match status" value="1"/>
</dbReference>
<evidence type="ECO:0000256" key="7">
    <source>
        <dbReference type="ARBA" id="ARBA00023146"/>
    </source>
</evidence>
<comment type="subcellular location">
    <subcellularLocation>
        <location evidence="9">Cytoplasm</location>
    </subcellularLocation>
</comment>
<dbReference type="Proteomes" id="UP000223913">
    <property type="component" value="Unassembled WGS sequence"/>
</dbReference>
<dbReference type="Gene3D" id="1.10.730.10">
    <property type="entry name" value="Isoleucyl-tRNA Synthetase, Domain 1"/>
    <property type="match status" value="1"/>
</dbReference>
<dbReference type="GO" id="GO:0005524">
    <property type="term" value="F:ATP binding"/>
    <property type="evidence" value="ECO:0007669"/>
    <property type="project" value="UniProtKB-UniRule"/>
</dbReference>
<sequence>MNIVEVIQDQVIKGVKTLYGADVAPEQAVVSPTRKEFEGNYTVVVFPFTRAAKKKPEMIGEELGAYLVQEVPELESFNVIKGFLNLVVADTYWAQLVDDIYEQTNYGLQPRNGRKVMVEFSSPNTNKPLHLGHIRNILLGWSAYKILDAVGYDVVRVQIVNDRGIAICKSMLAWQRFADGATPGSTDTKSDHFVGDYYVRFEKEFRAEYEAWQETAAAEKVYEAEKKEELSKAAFFKAYKDKYFNQYSELGGAAKEMLRKWEANDPATRTLWERMNQWVYDGFNETYEKLGVTFDRLYYESQTYLLGKQLVDKGMDSGTFYKKEDGSVWADLEDAKLDHKTILRSDGTSLYVTQDLGTAHQRYEDFGVEKMIYVVADEQNYHFQVLFEILKRLEEPYADGLYHLSYGMVDLPSGRMKSREGTVVDADDLVAEVIEEARLNSAERDTTADLSEDQRQDIIRKIALAALKFFIIKVHPKKRMVFDPKESVDLRGQTGPYIQNAYVRIQSVIRNAGQFDLVAASSYTGLNDEERELTQLLFGFPQLIQTAANEMDPSHIAAFCYDMAKAYHKFYHEHSILSAESEAARAFRLKLSMAVSNTLRTGMDLLGIEMPERM</sequence>
<evidence type="ECO:0000313" key="13">
    <source>
        <dbReference type="EMBL" id="PHN07626.1"/>
    </source>
</evidence>
<dbReference type="PANTHER" id="PTHR11956:SF5">
    <property type="entry name" value="ARGININE--TRNA LIGASE, CYTOPLASMIC"/>
    <property type="match status" value="1"/>
</dbReference>
<proteinExistence type="inferred from homology"/>
<comment type="subunit">
    <text evidence="9">Monomer.</text>
</comment>
<organism evidence="13 14">
    <name type="scientific">Flavilitoribacter nigricans (strain ATCC 23147 / DSM 23189 / NBRC 102662 / NCIMB 1420 / SS-2)</name>
    <name type="common">Lewinella nigricans</name>
    <dbReference type="NCBI Taxonomy" id="1122177"/>
    <lineage>
        <taxon>Bacteria</taxon>
        <taxon>Pseudomonadati</taxon>
        <taxon>Bacteroidota</taxon>
        <taxon>Saprospiria</taxon>
        <taxon>Saprospirales</taxon>
        <taxon>Lewinellaceae</taxon>
        <taxon>Flavilitoribacter</taxon>
    </lineage>
</organism>
<dbReference type="InterPro" id="IPR036695">
    <property type="entry name" value="Arg-tRNA-synth_N_sf"/>
</dbReference>
<gene>
    <name evidence="9" type="primary">argS</name>
    <name evidence="13" type="ORF">CRP01_05870</name>
</gene>
<evidence type="ECO:0000256" key="3">
    <source>
        <dbReference type="ARBA" id="ARBA00022598"/>
    </source>
</evidence>
<dbReference type="Pfam" id="PF05746">
    <property type="entry name" value="DALR_1"/>
    <property type="match status" value="1"/>
</dbReference>
<dbReference type="SUPFAM" id="SSF55190">
    <property type="entry name" value="Arginyl-tRNA synthetase (ArgRS), N-terminal 'additional' domain"/>
    <property type="match status" value="1"/>
</dbReference>
<protein>
    <recommendedName>
        <fullName evidence="9">Arginine--tRNA ligase</fullName>
        <ecNumber evidence="9">6.1.1.19</ecNumber>
    </recommendedName>
    <alternativeName>
        <fullName evidence="9">Arginyl-tRNA synthetase</fullName>
        <shortName evidence="9">ArgRS</shortName>
    </alternativeName>
</protein>
<dbReference type="OrthoDB" id="9805987at2"/>
<dbReference type="RefSeq" id="WP_099149074.1">
    <property type="nucleotide sequence ID" value="NZ_PDUD01000009.1"/>
</dbReference>
<dbReference type="Gene3D" id="3.40.50.620">
    <property type="entry name" value="HUPs"/>
    <property type="match status" value="1"/>
</dbReference>
<evidence type="ECO:0000256" key="4">
    <source>
        <dbReference type="ARBA" id="ARBA00022741"/>
    </source>
</evidence>
<keyword evidence="2 9" id="KW-0963">Cytoplasm</keyword>
<name>A0A2D0NGW6_FLAN2</name>
<dbReference type="EC" id="6.1.1.19" evidence="9"/>
<keyword evidence="4 9" id="KW-0547">Nucleotide-binding</keyword>
<dbReference type="PANTHER" id="PTHR11956">
    <property type="entry name" value="ARGINYL-TRNA SYNTHETASE"/>
    <property type="match status" value="1"/>
</dbReference>
<dbReference type="GO" id="GO:0006420">
    <property type="term" value="P:arginyl-tRNA aminoacylation"/>
    <property type="evidence" value="ECO:0007669"/>
    <property type="project" value="UniProtKB-UniRule"/>
</dbReference>
<keyword evidence="6 9" id="KW-0648">Protein biosynthesis</keyword>
<accession>A0A2D0NGW6</accession>
<evidence type="ECO:0000256" key="2">
    <source>
        <dbReference type="ARBA" id="ARBA00022490"/>
    </source>
</evidence>
<dbReference type="InterPro" id="IPR009080">
    <property type="entry name" value="tRNAsynth_Ia_anticodon-bd"/>
</dbReference>
<feature type="domain" description="Arginyl tRNA synthetase N-terminal" evidence="12">
    <location>
        <begin position="5"/>
        <end position="88"/>
    </location>
</feature>
<dbReference type="SUPFAM" id="SSF47323">
    <property type="entry name" value="Anticodon-binding domain of a subclass of class I aminoacyl-tRNA synthetases"/>
    <property type="match status" value="1"/>
</dbReference>
<dbReference type="GO" id="GO:0005737">
    <property type="term" value="C:cytoplasm"/>
    <property type="evidence" value="ECO:0007669"/>
    <property type="project" value="UniProtKB-SubCell"/>
</dbReference>